<keyword evidence="3" id="KW-0446">Lipid-binding</keyword>
<keyword evidence="6" id="KW-1185">Reference proteome</keyword>
<keyword evidence="2" id="KW-0333">Golgi apparatus</keyword>
<dbReference type="AlphaFoldDB" id="A0AAC9LGH4"/>
<dbReference type="InterPro" id="IPR008628">
    <property type="entry name" value="GPP34-like"/>
</dbReference>
<evidence type="ECO:0000313" key="6">
    <source>
        <dbReference type="Proteomes" id="UP000185511"/>
    </source>
</evidence>
<dbReference type="EMBL" id="CP016076">
    <property type="protein sequence ID" value="APU16425.1"/>
    <property type="molecule type" value="Genomic_DNA"/>
</dbReference>
<comment type="subcellular location">
    <subcellularLocation>
        <location evidence="1">Golgi apparatus membrane</location>
        <topology evidence="1">Peripheral membrane protein</topology>
        <orientation evidence="1">Cytoplasmic side</orientation>
    </subcellularLocation>
</comment>
<dbReference type="Gene3D" id="1.10.3630.10">
    <property type="entry name" value="yeast vps74-n-term truncation variant domain like"/>
    <property type="match status" value="1"/>
</dbReference>
<protein>
    <submittedName>
        <fullName evidence="5">Golgi phosphoprotein 3 (GPP34)</fullName>
    </submittedName>
</protein>
<evidence type="ECO:0000256" key="3">
    <source>
        <dbReference type="ARBA" id="ARBA00023121"/>
    </source>
</evidence>
<dbReference type="InterPro" id="IPR038261">
    <property type="entry name" value="GPP34-like_sf"/>
</dbReference>
<evidence type="ECO:0000256" key="4">
    <source>
        <dbReference type="ARBA" id="ARBA00023136"/>
    </source>
</evidence>
<dbReference type="GO" id="GO:0070273">
    <property type="term" value="F:phosphatidylinositol-4-phosphate binding"/>
    <property type="evidence" value="ECO:0007669"/>
    <property type="project" value="InterPro"/>
</dbReference>
<evidence type="ECO:0000256" key="1">
    <source>
        <dbReference type="ARBA" id="ARBA00004255"/>
    </source>
</evidence>
<proteinExistence type="predicted"/>
<organism evidence="5 6">
    <name type="scientific">Actinoalloteichus fjordicus</name>
    <dbReference type="NCBI Taxonomy" id="1612552"/>
    <lineage>
        <taxon>Bacteria</taxon>
        <taxon>Bacillati</taxon>
        <taxon>Actinomycetota</taxon>
        <taxon>Actinomycetes</taxon>
        <taxon>Pseudonocardiales</taxon>
        <taxon>Pseudonocardiaceae</taxon>
        <taxon>Actinoalloteichus</taxon>
    </lineage>
</organism>
<dbReference type="GO" id="GO:0012505">
    <property type="term" value="C:endomembrane system"/>
    <property type="evidence" value="ECO:0007669"/>
    <property type="project" value="UniProtKB-ARBA"/>
</dbReference>
<accession>A0AAC9LGH4</accession>
<dbReference type="KEGG" id="acad:UA74_22035"/>
<dbReference type="GO" id="GO:0005737">
    <property type="term" value="C:cytoplasm"/>
    <property type="evidence" value="ECO:0007669"/>
    <property type="project" value="UniProtKB-ARBA"/>
</dbReference>
<evidence type="ECO:0000256" key="2">
    <source>
        <dbReference type="ARBA" id="ARBA00023034"/>
    </source>
</evidence>
<keyword evidence="4" id="KW-0472">Membrane</keyword>
<sequence length="228" mass="24057">MQSDMLIIEDLMLLMLDDKTGVPAGAGTLYYTLGGAVLLELALLDRIEADEGPALNGPKITTVGDGPLADPLLQSAYDKIAEKTQRVQPLLNAVGSGLYQPVIERLLERGHLRQERRRVLGLFPTTRLPAEDNGYEAELRRKVCAVLEDGGSPDPHLGAVIALLSASGTLPTLDPAPKWSSRTYHRAKELEQGSWAAGAVNDAVARTVAAIAAGSAAVSIATITGPSS</sequence>
<name>A0AAC9LGH4_9PSEU</name>
<reference evidence="6" key="1">
    <citation type="submission" date="2016-06" db="EMBL/GenBank/DDBJ databases">
        <title>Complete genome sequence of Actinoalloteichus fjordicus DSM 46855 (=ADI127-17), type strain of the new species Actinoalloteichus fjordicus.</title>
        <authorList>
            <person name="Ruckert C."/>
            <person name="Nouioui I."/>
            <person name="Willmese J."/>
            <person name="van Wezel G."/>
            <person name="Klenk H.-P."/>
            <person name="Kalinowski J."/>
            <person name="Zotchev S.B."/>
        </authorList>
    </citation>
    <scope>NUCLEOTIDE SEQUENCE [LARGE SCALE GENOMIC DNA]</scope>
    <source>
        <strain evidence="6">ADI127-7</strain>
    </source>
</reference>
<gene>
    <name evidence="5" type="ORF">UA74_22035</name>
</gene>
<dbReference type="RefSeq" id="WP_075766286.1">
    <property type="nucleotide sequence ID" value="NZ_CP016076.1"/>
</dbReference>
<dbReference type="Proteomes" id="UP000185511">
    <property type="component" value="Chromosome"/>
</dbReference>
<dbReference type="Pfam" id="PF05719">
    <property type="entry name" value="GPP34"/>
    <property type="match status" value="1"/>
</dbReference>
<evidence type="ECO:0000313" key="5">
    <source>
        <dbReference type="EMBL" id="APU16425.1"/>
    </source>
</evidence>